<evidence type="ECO:0000256" key="2">
    <source>
        <dbReference type="SAM" id="Phobius"/>
    </source>
</evidence>
<evidence type="ECO:0000259" key="3">
    <source>
        <dbReference type="Pfam" id="PF11181"/>
    </source>
</evidence>
<feature type="region of interest" description="Disordered" evidence="1">
    <location>
        <begin position="171"/>
        <end position="294"/>
    </location>
</feature>
<dbReference type="Proteomes" id="UP000815698">
    <property type="component" value="Chromosome"/>
</dbReference>
<feature type="compositionally biased region" description="Polar residues" evidence="1">
    <location>
        <begin position="183"/>
        <end position="207"/>
    </location>
</feature>
<evidence type="ECO:0000313" key="5">
    <source>
        <dbReference type="Proteomes" id="UP000815698"/>
    </source>
</evidence>
<accession>A0ABN5DTU1</accession>
<keyword evidence="2" id="KW-0472">Membrane</keyword>
<evidence type="ECO:0000313" key="4">
    <source>
        <dbReference type="EMBL" id="ATH97075.1"/>
    </source>
</evidence>
<dbReference type="Pfam" id="PF11181">
    <property type="entry name" value="YflT"/>
    <property type="match status" value="1"/>
</dbReference>
<feature type="transmembrane region" description="Helical" evidence="2">
    <location>
        <begin position="96"/>
        <end position="117"/>
    </location>
</feature>
<dbReference type="InterPro" id="IPR025889">
    <property type="entry name" value="GSP17M-like_dom"/>
</dbReference>
<dbReference type="RefSeq" id="WP_096883225.1">
    <property type="nucleotide sequence ID" value="NZ_CP023482.1"/>
</dbReference>
<name>A0ABN5DTU1_9MICO</name>
<feature type="transmembrane region" description="Helical" evidence="2">
    <location>
        <begin position="70"/>
        <end position="90"/>
    </location>
</feature>
<reference evidence="4 5" key="1">
    <citation type="journal article" date="2016" name="Int. J. Syst. Evol. Microbiol.">
        <title>Dermabacter jinjuensis sp. nov., a novel species of the genus Dermabacter isolated from a clinical specimen.</title>
        <authorList>
            <person name="Park Y.K."/>
            <person name="Lee K.M."/>
            <person name="Lee W.K."/>
            <person name="Cho M.J."/>
            <person name="Lee H.S."/>
            <person name="Cho Y.G."/>
            <person name="Lee Y.C."/>
            <person name="Lee W.K."/>
            <person name="Seong W.K."/>
            <person name="Hwang K.J."/>
        </authorList>
    </citation>
    <scope>NUCLEOTIDE SEQUENCE [LARGE SCALE GENOMIC DNA]</scope>
    <source>
        <strain evidence="4 5">32T</strain>
    </source>
</reference>
<feature type="compositionally biased region" description="Basic and acidic residues" evidence="1">
    <location>
        <begin position="279"/>
        <end position="294"/>
    </location>
</feature>
<dbReference type="EMBL" id="CP023482">
    <property type="protein sequence ID" value="ATH97075.1"/>
    <property type="molecule type" value="Genomic_DNA"/>
</dbReference>
<keyword evidence="5" id="KW-1185">Reference proteome</keyword>
<organism evidence="4 5">
    <name type="scientific">Dermabacter jinjuensis</name>
    <dbReference type="NCBI Taxonomy" id="1667168"/>
    <lineage>
        <taxon>Bacteria</taxon>
        <taxon>Bacillati</taxon>
        <taxon>Actinomycetota</taxon>
        <taxon>Actinomycetes</taxon>
        <taxon>Micrococcales</taxon>
        <taxon>Dermabacteraceae</taxon>
        <taxon>Dermabacter</taxon>
    </lineage>
</organism>
<proteinExistence type="predicted"/>
<keyword evidence="2" id="KW-1133">Transmembrane helix</keyword>
<keyword evidence="2" id="KW-0812">Transmembrane</keyword>
<sequence length="294" mass="31047">MSQQPHSPLQSQAFSLEFPQSLGTYREYADVQRMVDILADAGFPVQNTLIVGTDLRLIERVTGRKTWGRVILGGALSGMWMGLFVGLLFGMASANWLSTILSSVLLGAVFFTVWAVIGHAMSGGQRDFTSMTATVPMHYELLVEHRNVMDARRILIGAGVSLGDGAFSGSGYGDSAENRPTGPGTQSPGAQSLGAQSPGTQPLSSPSHDVDGPTPARPNRPQYGQTAPESREPMEPAQGSMASGATRGDAHSFGDSPSLKSNDAEAPKRPTYGLPSDPDSARGTHGDDEPHPRG</sequence>
<evidence type="ECO:0000256" key="1">
    <source>
        <dbReference type="SAM" id="MobiDB-lite"/>
    </source>
</evidence>
<feature type="domain" description="General stress protein 17M-like" evidence="3">
    <location>
        <begin position="21"/>
        <end position="103"/>
    </location>
</feature>
<gene>
    <name evidence="4" type="ORF">COP05_08225</name>
</gene>
<protein>
    <recommendedName>
        <fullName evidence="3">General stress protein 17M-like domain-containing protein</fullName>
    </recommendedName>
</protein>